<name>A0ABT7Y7E4_9VIBR</name>
<dbReference type="Proteomes" id="UP001169719">
    <property type="component" value="Unassembled WGS sequence"/>
</dbReference>
<evidence type="ECO:0000313" key="1">
    <source>
        <dbReference type="EMBL" id="MDN2483966.1"/>
    </source>
</evidence>
<gene>
    <name evidence="1" type="ORF">QWJ08_21660</name>
</gene>
<keyword evidence="2" id="KW-1185">Reference proteome</keyword>
<protein>
    <recommendedName>
        <fullName evidence="3">Type II and III secretion system protein</fullName>
    </recommendedName>
</protein>
<dbReference type="PROSITE" id="PS51257">
    <property type="entry name" value="PROKAR_LIPOPROTEIN"/>
    <property type="match status" value="1"/>
</dbReference>
<proteinExistence type="predicted"/>
<evidence type="ECO:0008006" key="3">
    <source>
        <dbReference type="Google" id="ProtNLM"/>
    </source>
</evidence>
<sequence>MINLKSVITTVLAGLILQGCTAYQYKEYEKGATATRDQIDETAAEFSYKQVRELTHPPISIRRYEIADPILWLDDPKSITADKMPLSLVLDQITERKVKHEYDFDIDPNYLVSITHNGTKESALKMLGLQADISIAMDHDTIYVRRFESKTFALNAAAGNASFQVGSTVGGGSSTNDEAMGGSISSTGDGDGQYANLGATDKNITAQVMEGIEAILLEPGTESDLIGSVSTLDSMSALVVRTTPSLMKEVEVFIGKTMQELGKEVILEIEVIEWQLNEGSEFGLDANISAAIGSGSINFTSNSPSLGDSTGDGLGFTGSGSLEGTTALLKMLRLHGQVAVTTTQTVKALNQKAQEVDLSDIRSYVARTSTSFEADDAEPTVSIETDTVRDGVKMLVIPSVHEDHVYLRLNGILSKFIYFEQQRVSGVTVSQPRTRQSRFNVEGKYAYNQPYIVTHMKQVVEQTNKSNTMEIIAGNMGERRVLNTLVVLTPRRAMEMSL</sequence>
<organism evidence="1 2">
    <name type="scientific">Vibrio agarivorans</name>
    <dbReference type="NCBI Taxonomy" id="153622"/>
    <lineage>
        <taxon>Bacteria</taxon>
        <taxon>Pseudomonadati</taxon>
        <taxon>Pseudomonadota</taxon>
        <taxon>Gammaproteobacteria</taxon>
        <taxon>Vibrionales</taxon>
        <taxon>Vibrionaceae</taxon>
        <taxon>Vibrio</taxon>
    </lineage>
</organism>
<comment type="caution">
    <text evidence="1">The sequence shown here is derived from an EMBL/GenBank/DDBJ whole genome shotgun (WGS) entry which is preliminary data.</text>
</comment>
<accession>A0ABT7Y7E4</accession>
<dbReference type="RefSeq" id="WP_289964150.1">
    <property type="nucleotide sequence ID" value="NZ_JAUEOZ010000003.1"/>
</dbReference>
<evidence type="ECO:0000313" key="2">
    <source>
        <dbReference type="Proteomes" id="UP001169719"/>
    </source>
</evidence>
<reference evidence="1" key="1">
    <citation type="submission" date="2024-05" db="EMBL/GenBank/DDBJ databases">
        <title>Genome Sequences of Four Agar- Degrading Marine Bacteria.</title>
        <authorList>
            <person name="Phillips E.K."/>
            <person name="Shaffer J.C."/>
            <person name="Henson M.W."/>
            <person name="Temperton B."/>
            <person name="Thrash C.J."/>
            <person name="Martin M.O."/>
        </authorList>
    </citation>
    <scope>NUCLEOTIDE SEQUENCE</scope>
    <source>
        <strain evidence="1">EKP203</strain>
    </source>
</reference>
<dbReference type="EMBL" id="JAUEOZ010000003">
    <property type="protein sequence ID" value="MDN2483966.1"/>
    <property type="molecule type" value="Genomic_DNA"/>
</dbReference>